<dbReference type="CDD" id="cd07484">
    <property type="entry name" value="Peptidases_S8_Thermitase_like"/>
    <property type="match status" value="1"/>
</dbReference>
<evidence type="ECO:0000313" key="11">
    <source>
        <dbReference type="EMBL" id="SNB70064.1"/>
    </source>
</evidence>
<dbReference type="PRINTS" id="PR00723">
    <property type="entry name" value="SUBTILISIN"/>
</dbReference>
<dbReference type="InterPro" id="IPR054399">
    <property type="entry name" value="Fervidolysin-like_N_prodom"/>
</dbReference>
<dbReference type="Pfam" id="PF22148">
    <property type="entry name" value="Fervidolysin_NPro-like"/>
    <property type="match status" value="1"/>
</dbReference>
<comment type="similarity">
    <text evidence="2 7 8">Belongs to the peptidase S8 family.</text>
</comment>
<dbReference type="Proteomes" id="UP000197025">
    <property type="component" value="Unassembled WGS sequence"/>
</dbReference>
<dbReference type="PROSITE" id="PS00137">
    <property type="entry name" value="SUBTILASE_HIS"/>
    <property type="match status" value="1"/>
</dbReference>
<dbReference type="InterPro" id="IPR023828">
    <property type="entry name" value="Peptidase_S8_Ser-AS"/>
</dbReference>
<evidence type="ECO:0000256" key="4">
    <source>
        <dbReference type="ARBA" id="ARBA00022670"/>
    </source>
</evidence>
<dbReference type="PROSITE" id="PS00136">
    <property type="entry name" value="SUBTILASE_ASP"/>
    <property type="match status" value="1"/>
</dbReference>
<dbReference type="InterPro" id="IPR036852">
    <property type="entry name" value="Peptidase_S8/S53_dom_sf"/>
</dbReference>
<dbReference type="InterPro" id="IPR023827">
    <property type="entry name" value="Peptidase_S8_Asp-AS"/>
</dbReference>
<dbReference type="Gene3D" id="3.40.50.200">
    <property type="entry name" value="Peptidase S8/S53 domain"/>
    <property type="match status" value="1"/>
</dbReference>
<keyword evidence="6 7" id="KW-0720">Serine protease</keyword>
<comment type="subcellular location">
    <subcellularLocation>
        <location evidence="1">Secreted</location>
    </subcellularLocation>
</comment>
<dbReference type="GO" id="GO:0005576">
    <property type="term" value="C:extracellular region"/>
    <property type="evidence" value="ECO:0007669"/>
    <property type="project" value="UniProtKB-SubCell"/>
</dbReference>
<feature type="active site" description="Charge relay system" evidence="7">
    <location>
        <position position="186"/>
    </location>
</feature>
<evidence type="ECO:0000313" key="12">
    <source>
        <dbReference type="Proteomes" id="UP000197025"/>
    </source>
</evidence>
<evidence type="ECO:0000259" key="10">
    <source>
        <dbReference type="Pfam" id="PF22148"/>
    </source>
</evidence>
<feature type="domain" description="Peptidase S8/S53" evidence="9">
    <location>
        <begin position="148"/>
        <end position="386"/>
    </location>
</feature>
<reference evidence="12" key="1">
    <citation type="submission" date="2017-06" db="EMBL/GenBank/DDBJ databases">
        <authorList>
            <person name="Varghese N."/>
            <person name="Submissions S."/>
        </authorList>
    </citation>
    <scope>NUCLEOTIDE SEQUENCE [LARGE SCALE GENOMIC DNA]</scope>
    <source>
        <strain evidence="12">JAD2</strain>
    </source>
</reference>
<sequence length="410" mass="43262">MGRRWWVPIFVVLMISALGGAPRFPSLQALPPGHYVPDELLVKFAPGADPAALAHAFGFRLHHLTRLGVWVVKVPPQALEAVGTALSRHPLVEYVELNGIATAFLDPNDPYDNTTCYNSSKAGCVSQWAWGKIQAYAAWDLVTGSGTVRIAVVDTGIDNSHPDLPPVADQWDFVNNDGIAEDDNGHGTHVAGTIGALTNNGVGVAGMNWQVQLLAAKVLDASGSGTYAQVADGIVWAADHGAKVINLSLGGSIGSATLRNAVDYAWNKGAVLACAAGNSGSSAKTYPAAYTNCIAVAATDENDNKASFSNYGAKWVDVAAPGVRILSTMPDTPVYLTTQYGYFTTYDALNGTSMATPHVAGLAGLVWATGKCTANACVRQRIEANADRIPGTGRYWYWGRINAYRAVSAP</sequence>
<gene>
    <name evidence="11" type="ORF">SAMN02746019_00011380</name>
</gene>
<dbReference type="PROSITE" id="PS51892">
    <property type="entry name" value="SUBTILASE"/>
    <property type="match status" value="1"/>
</dbReference>
<dbReference type="PANTHER" id="PTHR43806:SF11">
    <property type="entry name" value="CEREVISIN-RELATED"/>
    <property type="match status" value="1"/>
</dbReference>
<dbReference type="PROSITE" id="PS00138">
    <property type="entry name" value="SUBTILASE_SER"/>
    <property type="match status" value="1"/>
</dbReference>
<evidence type="ECO:0000256" key="5">
    <source>
        <dbReference type="ARBA" id="ARBA00022801"/>
    </source>
</evidence>
<dbReference type="RefSeq" id="WP_088571802.1">
    <property type="nucleotide sequence ID" value="NZ_FYEK01000044.1"/>
</dbReference>
<evidence type="ECO:0000256" key="2">
    <source>
        <dbReference type="ARBA" id="ARBA00011073"/>
    </source>
</evidence>
<keyword evidence="12" id="KW-1185">Reference proteome</keyword>
<dbReference type="PANTHER" id="PTHR43806">
    <property type="entry name" value="PEPTIDASE S8"/>
    <property type="match status" value="1"/>
</dbReference>
<evidence type="ECO:0000256" key="6">
    <source>
        <dbReference type="ARBA" id="ARBA00022825"/>
    </source>
</evidence>
<dbReference type="EMBL" id="FYEK01000044">
    <property type="protein sequence ID" value="SNB70064.1"/>
    <property type="molecule type" value="Genomic_DNA"/>
</dbReference>
<evidence type="ECO:0000256" key="3">
    <source>
        <dbReference type="ARBA" id="ARBA00022525"/>
    </source>
</evidence>
<feature type="active site" description="Charge relay system" evidence="7">
    <location>
        <position position="353"/>
    </location>
</feature>
<dbReference type="SUPFAM" id="SSF52743">
    <property type="entry name" value="Subtilisin-like"/>
    <property type="match status" value="1"/>
</dbReference>
<evidence type="ECO:0000256" key="8">
    <source>
        <dbReference type="RuleBase" id="RU003355"/>
    </source>
</evidence>
<keyword evidence="4 7" id="KW-0645">Protease</keyword>
<evidence type="ECO:0000259" key="9">
    <source>
        <dbReference type="Pfam" id="PF00082"/>
    </source>
</evidence>
<dbReference type="Pfam" id="PF00082">
    <property type="entry name" value="Peptidase_S8"/>
    <property type="match status" value="1"/>
</dbReference>
<dbReference type="InterPro" id="IPR050131">
    <property type="entry name" value="Peptidase_S8_subtilisin-like"/>
</dbReference>
<proteinExistence type="inferred from homology"/>
<dbReference type="InterPro" id="IPR015500">
    <property type="entry name" value="Peptidase_S8_subtilisin-rel"/>
</dbReference>
<dbReference type="InParanoid" id="A0A212RD69"/>
<dbReference type="InterPro" id="IPR000209">
    <property type="entry name" value="Peptidase_S8/S53_dom"/>
</dbReference>
<dbReference type="FunCoup" id="A0A212RD69">
    <property type="interactions" value="158"/>
</dbReference>
<dbReference type="AlphaFoldDB" id="A0A212RD69"/>
<feature type="active site" description="Charge relay system" evidence="7">
    <location>
        <position position="154"/>
    </location>
</feature>
<evidence type="ECO:0000256" key="7">
    <source>
        <dbReference type="PROSITE-ProRule" id="PRU01240"/>
    </source>
</evidence>
<dbReference type="InterPro" id="IPR034084">
    <property type="entry name" value="Thermitase-like_dom"/>
</dbReference>
<keyword evidence="3" id="KW-0964">Secreted</keyword>
<dbReference type="InterPro" id="IPR022398">
    <property type="entry name" value="Peptidase_S8_His-AS"/>
</dbReference>
<name>A0A212RD69_9CHLR</name>
<organism evidence="11 12">
    <name type="scientific">Thermoflexus hugenholtzii JAD2</name>
    <dbReference type="NCBI Taxonomy" id="877466"/>
    <lineage>
        <taxon>Bacteria</taxon>
        <taxon>Bacillati</taxon>
        <taxon>Chloroflexota</taxon>
        <taxon>Thermoflexia</taxon>
        <taxon>Thermoflexales</taxon>
        <taxon>Thermoflexaceae</taxon>
        <taxon>Thermoflexus</taxon>
    </lineage>
</organism>
<accession>A0A212RD69</accession>
<evidence type="ECO:0000256" key="1">
    <source>
        <dbReference type="ARBA" id="ARBA00004613"/>
    </source>
</evidence>
<protein>
    <submittedName>
        <fullName evidence="11">Thermitase</fullName>
    </submittedName>
</protein>
<dbReference type="OrthoDB" id="9798386at2"/>
<dbReference type="GO" id="GO:0004252">
    <property type="term" value="F:serine-type endopeptidase activity"/>
    <property type="evidence" value="ECO:0007669"/>
    <property type="project" value="UniProtKB-UniRule"/>
</dbReference>
<feature type="domain" description="Fervidolysin-like N-terminal prodomain" evidence="10">
    <location>
        <begin position="31"/>
        <end position="98"/>
    </location>
</feature>
<keyword evidence="5 7" id="KW-0378">Hydrolase</keyword>
<dbReference type="GO" id="GO:0006508">
    <property type="term" value="P:proteolysis"/>
    <property type="evidence" value="ECO:0007669"/>
    <property type="project" value="UniProtKB-KW"/>
</dbReference>